<proteinExistence type="predicted"/>
<reference evidence="1 2" key="1">
    <citation type="journal article" date="2017" name="Mol. Plant">
        <title>The Genome of Medicinal Plant Macleaya cordata Provides New Insights into Benzylisoquinoline Alkaloids Metabolism.</title>
        <authorList>
            <person name="Liu X."/>
            <person name="Liu Y."/>
            <person name="Huang P."/>
            <person name="Ma Y."/>
            <person name="Qing Z."/>
            <person name="Tang Q."/>
            <person name="Cao H."/>
            <person name="Cheng P."/>
            <person name="Zheng Y."/>
            <person name="Yuan Z."/>
            <person name="Zhou Y."/>
            <person name="Liu J."/>
            <person name="Tang Z."/>
            <person name="Zhuo Y."/>
            <person name="Zhang Y."/>
            <person name="Yu L."/>
            <person name="Huang J."/>
            <person name="Yang P."/>
            <person name="Peng Q."/>
            <person name="Zhang J."/>
            <person name="Jiang W."/>
            <person name="Zhang Z."/>
            <person name="Lin K."/>
            <person name="Ro D.K."/>
            <person name="Chen X."/>
            <person name="Xiong X."/>
            <person name="Shang Y."/>
            <person name="Huang S."/>
            <person name="Zeng J."/>
        </authorList>
    </citation>
    <scope>NUCLEOTIDE SEQUENCE [LARGE SCALE GENOMIC DNA]</scope>
    <source>
        <strain evidence="2">cv. BLH2017</strain>
        <tissue evidence="1">Root</tissue>
    </source>
</reference>
<dbReference type="InParanoid" id="A0A200QTK5"/>
<name>A0A200QTK5_MACCD</name>
<sequence>MDEILSQGHFQKFSGFSTCIVAVSSWPKLSLKSRDKNRQPCLLIIFLSLDFSHLI</sequence>
<evidence type="ECO:0000313" key="1">
    <source>
        <dbReference type="EMBL" id="OVA13791.1"/>
    </source>
</evidence>
<protein>
    <submittedName>
        <fullName evidence="1">Uncharacterized protein</fullName>
    </submittedName>
</protein>
<keyword evidence="2" id="KW-1185">Reference proteome</keyword>
<evidence type="ECO:0000313" key="2">
    <source>
        <dbReference type="Proteomes" id="UP000195402"/>
    </source>
</evidence>
<accession>A0A200QTK5</accession>
<organism evidence="1 2">
    <name type="scientific">Macleaya cordata</name>
    <name type="common">Five-seeded plume-poppy</name>
    <name type="synonym">Bocconia cordata</name>
    <dbReference type="NCBI Taxonomy" id="56857"/>
    <lineage>
        <taxon>Eukaryota</taxon>
        <taxon>Viridiplantae</taxon>
        <taxon>Streptophyta</taxon>
        <taxon>Embryophyta</taxon>
        <taxon>Tracheophyta</taxon>
        <taxon>Spermatophyta</taxon>
        <taxon>Magnoliopsida</taxon>
        <taxon>Ranunculales</taxon>
        <taxon>Papaveraceae</taxon>
        <taxon>Papaveroideae</taxon>
        <taxon>Macleaya</taxon>
    </lineage>
</organism>
<comment type="caution">
    <text evidence="1">The sequence shown here is derived from an EMBL/GenBank/DDBJ whole genome shotgun (WGS) entry which is preliminary data.</text>
</comment>
<dbReference type="EMBL" id="MVGT01001095">
    <property type="protein sequence ID" value="OVA13791.1"/>
    <property type="molecule type" value="Genomic_DNA"/>
</dbReference>
<gene>
    <name evidence="1" type="ORF">BVC80_1769g46</name>
</gene>
<dbReference type="Proteomes" id="UP000195402">
    <property type="component" value="Unassembled WGS sequence"/>
</dbReference>
<dbReference type="AlphaFoldDB" id="A0A200QTK5"/>